<feature type="region of interest" description="Disordered" evidence="5">
    <location>
        <begin position="1"/>
        <end position="24"/>
    </location>
</feature>
<protein>
    <submittedName>
        <fullName evidence="7">TetR/AcrR family transcriptional regulator</fullName>
    </submittedName>
</protein>
<feature type="domain" description="HTH tetR-type" evidence="6">
    <location>
        <begin position="27"/>
        <end position="87"/>
    </location>
</feature>
<keyword evidence="3" id="KW-0804">Transcription</keyword>
<dbReference type="PROSITE" id="PS50977">
    <property type="entry name" value="HTH_TETR_2"/>
    <property type="match status" value="1"/>
</dbReference>
<dbReference type="RefSeq" id="WP_263253192.1">
    <property type="nucleotide sequence ID" value="NZ_BAABLT010000039.1"/>
</dbReference>
<evidence type="ECO:0000313" key="8">
    <source>
        <dbReference type="Proteomes" id="UP001597018"/>
    </source>
</evidence>
<evidence type="ECO:0000259" key="6">
    <source>
        <dbReference type="PROSITE" id="PS50977"/>
    </source>
</evidence>
<dbReference type="InterPro" id="IPR001647">
    <property type="entry name" value="HTH_TetR"/>
</dbReference>
<accession>A0ABW3FZV8</accession>
<dbReference type="Proteomes" id="UP001597018">
    <property type="component" value="Unassembled WGS sequence"/>
</dbReference>
<name>A0ABW3FZV8_9PSEU</name>
<evidence type="ECO:0000256" key="2">
    <source>
        <dbReference type="ARBA" id="ARBA00023125"/>
    </source>
</evidence>
<evidence type="ECO:0000256" key="1">
    <source>
        <dbReference type="ARBA" id="ARBA00023015"/>
    </source>
</evidence>
<keyword evidence="1" id="KW-0805">Transcription regulation</keyword>
<evidence type="ECO:0000313" key="7">
    <source>
        <dbReference type="EMBL" id="MFD0923680.1"/>
    </source>
</evidence>
<dbReference type="Pfam" id="PF00440">
    <property type="entry name" value="TetR_N"/>
    <property type="match status" value="1"/>
</dbReference>
<dbReference type="PANTHER" id="PTHR30055:SF234">
    <property type="entry name" value="HTH-TYPE TRANSCRIPTIONAL REGULATOR BETI"/>
    <property type="match status" value="1"/>
</dbReference>
<dbReference type="PANTHER" id="PTHR30055">
    <property type="entry name" value="HTH-TYPE TRANSCRIPTIONAL REGULATOR RUTR"/>
    <property type="match status" value="1"/>
</dbReference>
<evidence type="ECO:0000256" key="4">
    <source>
        <dbReference type="PROSITE-ProRule" id="PRU00335"/>
    </source>
</evidence>
<dbReference type="EMBL" id="JBHTIW010000039">
    <property type="protein sequence ID" value="MFD0923680.1"/>
    <property type="molecule type" value="Genomic_DNA"/>
</dbReference>
<evidence type="ECO:0000256" key="5">
    <source>
        <dbReference type="SAM" id="MobiDB-lite"/>
    </source>
</evidence>
<comment type="caution">
    <text evidence="7">The sequence shown here is derived from an EMBL/GenBank/DDBJ whole genome shotgun (WGS) entry which is preliminary data.</text>
</comment>
<keyword evidence="2 4" id="KW-0238">DNA-binding</keyword>
<evidence type="ECO:0000256" key="3">
    <source>
        <dbReference type="ARBA" id="ARBA00023163"/>
    </source>
</evidence>
<keyword evidence="8" id="KW-1185">Reference proteome</keyword>
<dbReference type="PRINTS" id="PR00455">
    <property type="entry name" value="HTHTETR"/>
</dbReference>
<proteinExistence type="predicted"/>
<dbReference type="InterPro" id="IPR050109">
    <property type="entry name" value="HTH-type_TetR-like_transc_reg"/>
</dbReference>
<organism evidence="7 8">
    <name type="scientific">Saccharopolyspora rosea</name>
    <dbReference type="NCBI Taxonomy" id="524884"/>
    <lineage>
        <taxon>Bacteria</taxon>
        <taxon>Bacillati</taxon>
        <taxon>Actinomycetota</taxon>
        <taxon>Actinomycetes</taxon>
        <taxon>Pseudonocardiales</taxon>
        <taxon>Pseudonocardiaceae</taxon>
        <taxon>Saccharopolyspora</taxon>
    </lineage>
</organism>
<feature type="DNA-binding region" description="H-T-H motif" evidence="4">
    <location>
        <begin position="50"/>
        <end position="69"/>
    </location>
</feature>
<dbReference type="InterPro" id="IPR009057">
    <property type="entry name" value="Homeodomain-like_sf"/>
</dbReference>
<dbReference type="SUPFAM" id="SSF46689">
    <property type="entry name" value="Homeodomain-like"/>
    <property type="match status" value="1"/>
</dbReference>
<gene>
    <name evidence="7" type="ORF">ACFQ16_28380</name>
</gene>
<reference evidence="8" key="1">
    <citation type="journal article" date="2019" name="Int. J. Syst. Evol. Microbiol.">
        <title>The Global Catalogue of Microorganisms (GCM) 10K type strain sequencing project: providing services to taxonomists for standard genome sequencing and annotation.</title>
        <authorList>
            <consortium name="The Broad Institute Genomics Platform"/>
            <consortium name="The Broad Institute Genome Sequencing Center for Infectious Disease"/>
            <person name="Wu L."/>
            <person name="Ma J."/>
        </authorList>
    </citation>
    <scope>NUCLEOTIDE SEQUENCE [LARGE SCALE GENOMIC DNA]</scope>
    <source>
        <strain evidence="8">CCUG 56401</strain>
    </source>
</reference>
<dbReference type="Gene3D" id="1.10.357.10">
    <property type="entry name" value="Tetracycline Repressor, domain 2"/>
    <property type="match status" value="1"/>
</dbReference>
<sequence>MPVDRPRRIGPAYTPGRRRVPRQARSRELVARIQRAAGELFAERGYAGTNTNLVAERAGVSVGSLYQFFASKDEILAALQEEWTVRLGEALDERLRTMRSPVETIEHVLDVHAAFNREPPGLLGFLLTAPITTPSTATVVEAIERRLVENLEVLAPSMSDERRAVVASMLVHISNGLYTVGHGEGATNAVIRAEVEQALLAYIEPLIEGDGH</sequence>